<feature type="compositionally biased region" description="Low complexity" evidence="2">
    <location>
        <begin position="184"/>
        <end position="207"/>
    </location>
</feature>
<dbReference type="Gene3D" id="1.25.40.10">
    <property type="entry name" value="Tetratricopeptide repeat domain"/>
    <property type="match status" value="1"/>
</dbReference>
<evidence type="ECO:0000256" key="1">
    <source>
        <dbReference type="PROSITE-ProRule" id="PRU00339"/>
    </source>
</evidence>
<dbReference type="CDD" id="cd06257">
    <property type="entry name" value="DnaJ"/>
    <property type="match status" value="1"/>
</dbReference>
<dbReference type="InterPro" id="IPR019734">
    <property type="entry name" value="TPR_rpt"/>
</dbReference>
<dbReference type="GeneID" id="63702797"/>
<feature type="compositionally biased region" description="Basic residues" evidence="2">
    <location>
        <begin position="132"/>
        <end position="147"/>
    </location>
</feature>
<dbReference type="SMART" id="SM00028">
    <property type="entry name" value="TPR"/>
    <property type="match status" value="6"/>
</dbReference>
<dbReference type="Pfam" id="PF14559">
    <property type="entry name" value="TPR_19"/>
    <property type="match status" value="1"/>
</dbReference>
<dbReference type="SUPFAM" id="SSF46565">
    <property type="entry name" value="Chaperone J-domain"/>
    <property type="match status" value="1"/>
</dbReference>
<feature type="repeat" description="TPR" evidence="1">
    <location>
        <begin position="326"/>
        <end position="359"/>
    </location>
</feature>
<dbReference type="PROSITE" id="PS50076">
    <property type="entry name" value="DNAJ_2"/>
    <property type="match status" value="1"/>
</dbReference>
<dbReference type="STRING" id="1388766.A0A017SBC8"/>
<evidence type="ECO:0000256" key="2">
    <source>
        <dbReference type="SAM" id="MobiDB-lite"/>
    </source>
</evidence>
<feature type="compositionally biased region" description="Pro residues" evidence="2">
    <location>
        <begin position="122"/>
        <end position="131"/>
    </location>
</feature>
<dbReference type="HOGENOM" id="CLU_015935_2_1_1"/>
<dbReference type="AlphaFoldDB" id="A0A017SBC8"/>
<dbReference type="EMBL" id="KK088426">
    <property type="protein sequence ID" value="EYE94348.1"/>
    <property type="molecule type" value="Genomic_DNA"/>
</dbReference>
<keyword evidence="1" id="KW-0802">TPR repeat</keyword>
<dbReference type="SUPFAM" id="SSF48452">
    <property type="entry name" value="TPR-like"/>
    <property type="match status" value="2"/>
</dbReference>
<reference evidence="5" key="1">
    <citation type="journal article" date="2014" name="Nat. Commun.">
        <title>Genomic adaptations of the halophilic Dead Sea filamentous fungus Eurotium rubrum.</title>
        <authorList>
            <person name="Kis-Papo T."/>
            <person name="Weig A.R."/>
            <person name="Riley R."/>
            <person name="Persoh D."/>
            <person name="Salamov A."/>
            <person name="Sun H."/>
            <person name="Lipzen A."/>
            <person name="Wasser S.P."/>
            <person name="Rambold G."/>
            <person name="Grigoriev I.V."/>
            <person name="Nevo E."/>
        </authorList>
    </citation>
    <scope>NUCLEOTIDE SEQUENCE [LARGE SCALE GENOMIC DNA]</scope>
    <source>
        <strain evidence="5">CBS 135680</strain>
    </source>
</reference>
<dbReference type="PANTHER" id="PTHR44200">
    <property type="entry name" value="DNAJ HOMOLOG SUBFAMILY C MEMBER 7"/>
    <property type="match status" value="1"/>
</dbReference>
<dbReference type="InterPro" id="IPR001623">
    <property type="entry name" value="DnaJ_domain"/>
</dbReference>
<gene>
    <name evidence="4" type="ORF">EURHEDRAFT_86134</name>
</gene>
<dbReference type="Pfam" id="PF00226">
    <property type="entry name" value="DnaJ"/>
    <property type="match status" value="1"/>
</dbReference>
<accession>A0A017SBC8</accession>
<feature type="compositionally biased region" description="Low complexity" evidence="2">
    <location>
        <begin position="148"/>
        <end position="177"/>
    </location>
</feature>
<sequence>MVLPHFFSRDKFKTKDKGKEEKKSKSKPKHTVIPPVNPIKQPSSPPPVNHIQRKPHPQQPTPQASAPPQPQPQSHPQSRPPPYSPPPPPPKSFDRATSLRTSSRHPPSSTSGTTATATAEPEIPPPPPLHRLPPRHKTVSHHAHSRSHNSAIPVSPSSATPSPASSPPTSTSTTTSPPHHRSSPTKPTATSRSQSLHAHSRSSSYPPKKAPPPSFSSSRFSFSPRSSASNRHSKHQDTHPLNLPPDELRRLSAMAAARDESVNAMDIDNKNGANGSAEKSPTPPPHRSGGEAEAFKLAGNKFFKEKNYSRSVEEFTKALEIEPNSPVFLSNRAAAYMAANRFLEALEDAERAKQLDPANAKVMYRMARILTSLGRPVESLNVLSQIQPPASAADRAPAEKMLRFINQAEEILTQDRGVSMMVFCLDQARQMLGAGVKEPRKWTLLTAEAQLKMANDNAYGKAQDIAINMLRENNQDPDALLIRARAFYGMGDTDQALKYLKICLGLDPDMKKAMVMLRMVQKLTRTKEEGNAAFKAKDYRKAIDLWSQALSVDSKNKDVNSKILQNRAQAYINLKDYDSAVNDCNEALRLDPGYTKAQKMRAKAHGASGNWEKALQDYKSVAEVNPGEKGIHEEIRRAELELKKSQRKDYYKILGIEKDASEQDIKKAYRKLAVKYHPDKNRDGEAGDEKFKEIGEAYETLSDSQYVFFYPALSFDSTC</sequence>
<feature type="compositionally biased region" description="Low complexity" evidence="2">
    <location>
        <begin position="215"/>
        <end position="229"/>
    </location>
</feature>
<dbReference type="Proteomes" id="UP000019804">
    <property type="component" value="Unassembled WGS sequence"/>
</dbReference>
<dbReference type="Pfam" id="PF13174">
    <property type="entry name" value="TPR_6"/>
    <property type="match status" value="1"/>
</dbReference>
<feature type="compositionally biased region" description="Low complexity" evidence="2">
    <location>
        <begin position="98"/>
        <end position="121"/>
    </location>
</feature>
<dbReference type="Pfam" id="PF00515">
    <property type="entry name" value="TPR_1"/>
    <property type="match status" value="1"/>
</dbReference>
<feature type="compositionally biased region" description="Basic and acidic residues" evidence="2">
    <location>
        <begin position="7"/>
        <end position="23"/>
    </location>
</feature>
<feature type="repeat" description="TPR" evidence="1">
    <location>
        <begin position="561"/>
        <end position="594"/>
    </location>
</feature>
<proteinExistence type="predicted"/>
<dbReference type="InterPro" id="IPR052758">
    <property type="entry name" value="SRC_co-chaperone"/>
</dbReference>
<keyword evidence="5" id="KW-1185">Reference proteome</keyword>
<dbReference type="SMART" id="SM00271">
    <property type="entry name" value="DnaJ"/>
    <property type="match status" value="1"/>
</dbReference>
<feature type="repeat" description="TPR" evidence="1">
    <location>
        <begin position="595"/>
        <end position="628"/>
    </location>
</feature>
<dbReference type="OrthoDB" id="10250354at2759"/>
<evidence type="ECO:0000259" key="3">
    <source>
        <dbReference type="PROSITE" id="PS50076"/>
    </source>
</evidence>
<feature type="compositionally biased region" description="Pro residues" evidence="2">
    <location>
        <begin position="57"/>
        <end position="91"/>
    </location>
</feature>
<dbReference type="PRINTS" id="PR00625">
    <property type="entry name" value="JDOMAIN"/>
</dbReference>
<dbReference type="InterPro" id="IPR011990">
    <property type="entry name" value="TPR-like_helical_dom_sf"/>
</dbReference>
<feature type="repeat" description="TPR" evidence="1">
    <location>
        <begin position="477"/>
        <end position="510"/>
    </location>
</feature>
<name>A0A017SBC8_ASPRC</name>
<evidence type="ECO:0000313" key="5">
    <source>
        <dbReference type="Proteomes" id="UP000019804"/>
    </source>
</evidence>
<dbReference type="PROSITE" id="PS50005">
    <property type="entry name" value="TPR"/>
    <property type="match status" value="5"/>
</dbReference>
<feature type="region of interest" description="Disordered" evidence="2">
    <location>
        <begin position="263"/>
        <end position="291"/>
    </location>
</feature>
<dbReference type="Gene3D" id="1.10.287.110">
    <property type="entry name" value="DnaJ domain"/>
    <property type="match status" value="1"/>
</dbReference>
<dbReference type="PANTHER" id="PTHR44200:SF1">
    <property type="entry name" value="DNAJ HOMOLOG SUBFAMILY C MEMBER 7"/>
    <property type="match status" value="1"/>
</dbReference>
<protein>
    <submittedName>
        <fullName evidence="4">TPR-like protein</fullName>
    </submittedName>
</protein>
<dbReference type="RefSeq" id="XP_040638036.1">
    <property type="nucleotide sequence ID" value="XM_040787673.1"/>
</dbReference>
<organism evidence="4 5">
    <name type="scientific">Aspergillus ruber (strain CBS 135680)</name>
    <dbReference type="NCBI Taxonomy" id="1388766"/>
    <lineage>
        <taxon>Eukaryota</taxon>
        <taxon>Fungi</taxon>
        <taxon>Dikarya</taxon>
        <taxon>Ascomycota</taxon>
        <taxon>Pezizomycotina</taxon>
        <taxon>Eurotiomycetes</taxon>
        <taxon>Eurotiomycetidae</taxon>
        <taxon>Eurotiales</taxon>
        <taxon>Aspergillaceae</taxon>
        <taxon>Aspergillus</taxon>
        <taxon>Aspergillus subgen. Aspergillus</taxon>
    </lineage>
</organism>
<feature type="repeat" description="TPR" evidence="1">
    <location>
        <begin position="292"/>
        <end position="325"/>
    </location>
</feature>
<dbReference type="InterPro" id="IPR036869">
    <property type="entry name" value="J_dom_sf"/>
</dbReference>
<feature type="domain" description="J" evidence="3">
    <location>
        <begin position="649"/>
        <end position="714"/>
    </location>
</feature>
<feature type="region of interest" description="Disordered" evidence="2">
    <location>
        <begin position="1"/>
        <end position="245"/>
    </location>
</feature>
<evidence type="ECO:0000313" key="4">
    <source>
        <dbReference type="EMBL" id="EYE94348.1"/>
    </source>
</evidence>